<dbReference type="InterPro" id="IPR027417">
    <property type="entry name" value="P-loop_NTPase"/>
</dbReference>
<dbReference type="EMBL" id="MHRM01000013">
    <property type="protein sequence ID" value="OHA24036.1"/>
    <property type="molecule type" value="Genomic_DNA"/>
</dbReference>
<organism evidence="1 2">
    <name type="scientific">Candidatus Taylorbacteria bacterium RIFCSPHIGHO2_02_FULL_44_12</name>
    <dbReference type="NCBI Taxonomy" id="1802308"/>
    <lineage>
        <taxon>Bacteria</taxon>
        <taxon>Candidatus Tayloriibacteriota</taxon>
    </lineage>
</organism>
<dbReference type="SUPFAM" id="SSF52540">
    <property type="entry name" value="P-loop containing nucleoside triphosphate hydrolases"/>
    <property type="match status" value="1"/>
</dbReference>
<accession>A0A1G2MJJ5</accession>
<dbReference type="Pfam" id="PF13671">
    <property type="entry name" value="AAA_33"/>
    <property type="match status" value="1"/>
</dbReference>
<evidence type="ECO:0000313" key="1">
    <source>
        <dbReference type="EMBL" id="OHA24036.1"/>
    </source>
</evidence>
<comment type="caution">
    <text evidence="1">The sequence shown here is derived from an EMBL/GenBank/DDBJ whole genome shotgun (WGS) entry which is preliminary data.</text>
</comment>
<dbReference type="Proteomes" id="UP000178413">
    <property type="component" value="Unassembled WGS sequence"/>
</dbReference>
<dbReference type="Gene3D" id="3.40.50.300">
    <property type="entry name" value="P-loop containing nucleotide triphosphate hydrolases"/>
    <property type="match status" value="1"/>
</dbReference>
<proteinExistence type="predicted"/>
<sequence>MKKEKIVFLLIGQRGSGKSHYGRRLVEACPEIKAISRDEIIIRRFGSIHNDPYTGAVYYAYEIMDRLLRRKLTTQTEVKLLLDCWTGDSRERKSLLKKLRQYGANHVVALYFITPLEVVETWFWQKSGIAKIGEIRNRQGEGLSFFPEDAPRHDHELFHRLASKIDSDGFDKVIRIDPLKRLIELT</sequence>
<evidence type="ECO:0000313" key="2">
    <source>
        <dbReference type="Proteomes" id="UP000178413"/>
    </source>
</evidence>
<protein>
    <recommendedName>
        <fullName evidence="3">UDP-N-acetylglucosamine kinase</fullName>
    </recommendedName>
</protein>
<name>A0A1G2MJJ5_9BACT</name>
<gene>
    <name evidence="1" type="ORF">A3D50_01590</name>
</gene>
<evidence type="ECO:0008006" key="3">
    <source>
        <dbReference type="Google" id="ProtNLM"/>
    </source>
</evidence>
<reference evidence="1 2" key="1">
    <citation type="journal article" date="2016" name="Nat. Commun.">
        <title>Thousands of microbial genomes shed light on interconnected biogeochemical processes in an aquifer system.</title>
        <authorList>
            <person name="Anantharaman K."/>
            <person name="Brown C.T."/>
            <person name="Hug L.A."/>
            <person name="Sharon I."/>
            <person name="Castelle C.J."/>
            <person name="Probst A.J."/>
            <person name="Thomas B.C."/>
            <person name="Singh A."/>
            <person name="Wilkins M.J."/>
            <person name="Karaoz U."/>
            <person name="Brodie E.L."/>
            <person name="Williams K.H."/>
            <person name="Hubbard S.S."/>
            <person name="Banfield J.F."/>
        </authorList>
    </citation>
    <scope>NUCLEOTIDE SEQUENCE [LARGE SCALE GENOMIC DNA]</scope>
</reference>
<dbReference type="AlphaFoldDB" id="A0A1G2MJJ5"/>